<keyword evidence="2" id="KW-0830">Ubiquinone</keyword>
<name>A0A1Y2K1B1_9PROT</name>
<keyword evidence="2" id="KW-0489">Methyltransferase</keyword>
<dbReference type="Gene3D" id="3.40.50.150">
    <property type="entry name" value="Vaccinia Virus protein VP39"/>
    <property type="match status" value="1"/>
</dbReference>
<organism evidence="2 3">
    <name type="scientific">Magnetofaba australis IT-1</name>
    <dbReference type="NCBI Taxonomy" id="1434232"/>
    <lineage>
        <taxon>Bacteria</taxon>
        <taxon>Pseudomonadati</taxon>
        <taxon>Pseudomonadota</taxon>
        <taxon>Magnetococcia</taxon>
        <taxon>Magnetococcales</taxon>
        <taxon>Magnetococcaceae</taxon>
        <taxon>Magnetofaba</taxon>
    </lineage>
</organism>
<dbReference type="EMBL" id="LVJN01000021">
    <property type="protein sequence ID" value="OSM00091.1"/>
    <property type="molecule type" value="Genomic_DNA"/>
</dbReference>
<dbReference type="PANTHER" id="PTHR43861:SF1">
    <property type="entry name" value="TRANS-ACONITATE 2-METHYLTRANSFERASE"/>
    <property type="match status" value="1"/>
</dbReference>
<proteinExistence type="predicted"/>
<dbReference type="STRING" id="1434232.MAIT1_00515"/>
<accession>A0A1Y2K1B1</accession>
<comment type="caution">
    <text evidence="2">The sequence shown here is derived from an EMBL/GenBank/DDBJ whole genome shotgun (WGS) entry which is preliminary data.</text>
</comment>
<dbReference type="SUPFAM" id="SSF53335">
    <property type="entry name" value="S-adenosyl-L-methionine-dependent methyltransferases"/>
    <property type="match status" value="1"/>
</dbReference>
<sequence length="276" mass="31098">MKAFYEKTPFPNYDGFDDAAALVQKAKQGFFARLLDEQTPFGAKIVECGCGTGQLSNFLGVGNNRVVVGLDLCLNSLRLANGFKQRNKLNNTRFFQANLFRPPLCEGSFDYVISNGVLHHTSDPKLAFHTIAKLAKPGGYVLVGLYHQYGRLWTDLRRWIFRVGGDKFKFLDPRTLSQRISAEKREAWFQDQYKNPHESKHTIGEVIDWLDEAGLEFVKSVPKAMPFESFSANEKLFDADARPEGAARTLAEMLMTFNNAREGGFFIVIARKPANG</sequence>
<dbReference type="AlphaFoldDB" id="A0A1Y2K1B1"/>
<keyword evidence="3" id="KW-1185">Reference proteome</keyword>
<evidence type="ECO:0000313" key="3">
    <source>
        <dbReference type="Proteomes" id="UP000194003"/>
    </source>
</evidence>
<evidence type="ECO:0000259" key="1">
    <source>
        <dbReference type="Pfam" id="PF08241"/>
    </source>
</evidence>
<keyword evidence="2" id="KW-0808">Transferase</keyword>
<dbReference type="Pfam" id="PF08241">
    <property type="entry name" value="Methyltransf_11"/>
    <property type="match status" value="1"/>
</dbReference>
<dbReference type="PANTHER" id="PTHR43861">
    <property type="entry name" value="TRANS-ACONITATE 2-METHYLTRANSFERASE-RELATED"/>
    <property type="match status" value="1"/>
</dbReference>
<dbReference type="InterPro" id="IPR029063">
    <property type="entry name" value="SAM-dependent_MTases_sf"/>
</dbReference>
<protein>
    <submittedName>
        <fullName evidence="2">Putative ubiquinone/menaquinone biosynthesis methylase</fullName>
    </submittedName>
</protein>
<reference evidence="2 3" key="1">
    <citation type="journal article" date="2016" name="BMC Genomics">
        <title>Combined genomic and structural analyses of a cultured magnetotactic bacterium reveals its niche adaptation to a dynamic environment.</title>
        <authorList>
            <person name="Araujo A.C."/>
            <person name="Morillo V."/>
            <person name="Cypriano J."/>
            <person name="Teixeira L.C."/>
            <person name="Leao P."/>
            <person name="Lyra S."/>
            <person name="Almeida L.G."/>
            <person name="Bazylinski D.A."/>
            <person name="Vasconcellos A.T."/>
            <person name="Abreu F."/>
            <person name="Lins U."/>
        </authorList>
    </citation>
    <scope>NUCLEOTIDE SEQUENCE [LARGE SCALE GENOMIC DNA]</scope>
    <source>
        <strain evidence="2 3">IT-1</strain>
    </source>
</reference>
<dbReference type="InterPro" id="IPR013216">
    <property type="entry name" value="Methyltransf_11"/>
</dbReference>
<evidence type="ECO:0000313" key="2">
    <source>
        <dbReference type="EMBL" id="OSM00091.1"/>
    </source>
</evidence>
<gene>
    <name evidence="2" type="ORF">MAIT1_00515</name>
</gene>
<feature type="domain" description="Methyltransferase type 11" evidence="1">
    <location>
        <begin position="47"/>
        <end position="142"/>
    </location>
</feature>
<dbReference type="CDD" id="cd02440">
    <property type="entry name" value="AdoMet_MTases"/>
    <property type="match status" value="1"/>
</dbReference>
<dbReference type="GO" id="GO:0008757">
    <property type="term" value="F:S-adenosylmethionine-dependent methyltransferase activity"/>
    <property type="evidence" value="ECO:0007669"/>
    <property type="project" value="InterPro"/>
</dbReference>
<dbReference type="Proteomes" id="UP000194003">
    <property type="component" value="Unassembled WGS sequence"/>
</dbReference>
<dbReference type="GO" id="GO:0032259">
    <property type="term" value="P:methylation"/>
    <property type="evidence" value="ECO:0007669"/>
    <property type="project" value="UniProtKB-KW"/>
</dbReference>